<evidence type="ECO:0000313" key="1">
    <source>
        <dbReference type="EMBL" id="BBI52538.1"/>
    </source>
</evidence>
<gene>
    <name evidence="1" type="ORF">HORIV_49590</name>
</gene>
<sequence length="59" mass="6450">MLLLFFRGFAFLVSINTSSVPVELGGATASVNGLQIHDIKRHLWIDVGIVIDIITLKAK</sequence>
<protein>
    <submittedName>
        <fullName evidence="1">Uncharacterized protein</fullName>
    </submittedName>
</protein>
<dbReference type="EMBL" id="AP019416">
    <property type="protein sequence ID" value="BBI52538.1"/>
    <property type="molecule type" value="Genomic_DNA"/>
</dbReference>
<dbReference type="Proteomes" id="UP000289555">
    <property type="component" value="Chromosome"/>
</dbReference>
<evidence type="ECO:0000313" key="2">
    <source>
        <dbReference type="Proteomes" id="UP000289555"/>
    </source>
</evidence>
<reference evidence="2" key="1">
    <citation type="journal article" date="2019" name="Microbiol. Resour. Announc.">
        <title>Complete Genome Sequence of Halomonas olivaria, a Moderately Halophilic Bacterium Isolated from Olive Processing Effluents, Obtained by Nanopore Sequencing.</title>
        <authorList>
            <person name="Nagata S."/>
            <person name="Ii K.M."/>
            <person name="Tsukimi T."/>
            <person name="Miura M.C."/>
            <person name="Galipon J."/>
            <person name="Arakawa K."/>
        </authorList>
    </citation>
    <scope>NUCLEOTIDE SEQUENCE [LARGE SCALE GENOMIC DNA]</scope>
    <source>
        <strain evidence="2">TYRC17</strain>
    </source>
</reference>
<keyword evidence="2" id="KW-1185">Reference proteome</keyword>
<organism evidence="1 2">
    <name type="scientific">Vreelandella olivaria</name>
    <dbReference type="NCBI Taxonomy" id="390919"/>
    <lineage>
        <taxon>Bacteria</taxon>
        <taxon>Pseudomonadati</taxon>
        <taxon>Pseudomonadota</taxon>
        <taxon>Gammaproteobacteria</taxon>
        <taxon>Oceanospirillales</taxon>
        <taxon>Halomonadaceae</taxon>
        <taxon>Vreelandella</taxon>
    </lineage>
</organism>
<proteinExistence type="predicted"/>
<accession>A0ABM7GPB4</accession>
<name>A0ABM7GPB4_9GAMM</name>